<reference evidence="1" key="1">
    <citation type="submission" date="2018-02" db="EMBL/GenBank/DDBJ databases">
        <title>Rhizophora mucronata_Transcriptome.</title>
        <authorList>
            <person name="Meera S.P."/>
            <person name="Sreeshan A."/>
            <person name="Augustine A."/>
        </authorList>
    </citation>
    <scope>NUCLEOTIDE SEQUENCE</scope>
    <source>
        <tissue evidence="1">Leaf</tissue>
    </source>
</reference>
<dbReference type="AlphaFoldDB" id="A0A2P2J798"/>
<dbReference type="EMBL" id="GGEC01008860">
    <property type="protein sequence ID" value="MBW89343.1"/>
    <property type="molecule type" value="Transcribed_RNA"/>
</dbReference>
<accession>A0A2P2J798</accession>
<organism evidence="1">
    <name type="scientific">Rhizophora mucronata</name>
    <name type="common">Asiatic mangrove</name>
    <dbReference type="NCBI Taxonomy" id="61149"/>
    <lineage>
        <taxon>Eukaryota</taxon>
        <taxon>Viridiplantae</taxon>
        <taxon>Streptophyta</taxon>
        <taxon>Embryophyta</taxon>
        <taxon>Tracheophyta</taxon>
        <taxon>Spermatophyta</taxon>
        <taxon>Magnoliopsida</taxon>
        <taxon>eudicotyledons</taxon>
        <taxon>Gunneridae</taxon>
        <taxon>Pentapetalae</taxon>
        <taxon>rosids</taxon>
        <taxon>fabids</taxon>
        <taxon>Malpighiales</taxon>
        <taxon>Rhizophoraceae</taxon>
        <taxon>Rhizophora</taxon>
    </lineage>
</organism>
<proteinExistence type="predicted"/>
<evidence type="ECO:0000313" key="1">
    <source>
        <dbReference type="EMBL" id="MBW89343.1"/>
    </source>
</evidence>
<protein>
    <submittedName>
        <fullName evidence="1">Uncharacterized protein</fullName>
    </submittedName>
</protein>
<name>A0A2P2J798_RHIMU</name>
<sequence>MKTYFEIWSPIFKKEKKKASVPLYFQTCAYKNNRHFKKYFRRLNK</sequence>